<organism evidence="2 3">
    <name type="scientific">Candidatus Nanohalococcus occultus</name>
    <dbReference type="NCBI Taxonomy" id="2978047"/>
    <lineage>
        <taxon>Archaea</taxon>
        <taxon>Candidatus Nanohalarchaeota</taxon>
        <taxon>Candidatus Nanohalarchaeota incertae sedis</taxon>
        <taxon>Candidatus Nanohalococcus</taxon>
    </lineage>
</organism>
<keyword evidence="3" id="KW-1185">Reference proteome</keyword>
<proteinExistence type="predicted"/>
<sequence>MTTQDDYRSDKADYGRNPRETLGGYGEENLAESDETSGEKFQIWKHLKDTLSAEEVGENGRFIVTHSPWLQTLPNDNPSPESRDYHVIIDQDENEGLYSPIFDKFSLNPAAITRELSERGYDVEKAELGVYEGVPENHSEDGKTDFQQFNELCEKARNAENWMIEGKIQNSI</sequence>
<feature type="region of interest" description="Disordered" evidence="1">
    <location>
        <begin position="1"/>
        <end position="37"/>
    </location>
</feature>
<dbReference type="Proteomes" id="UP001218034">
    <property type="component" value="Chromosome"/>
</dbReference>
<gene>
    <name evidence="2" type="ORF">SVXNc_0379</name>
</gene>
<accession>A0ABY8CHN4</accession>
<protein>
    <submittedName>
        <fullName evidence="2">Uncharacterized protein</fullName>
    </submittedName>
</protein>
<feature type="compositionally biased region" description="Basic and acidic residues" evidence="1">
    <location>
        <begin position="1"/>
        <end position="19"/>
    </location>
</feature>
<evidence type="ECO:0000313" key="2">
    <source>
        <dbReference type="EMBL" id="WEL19403.1"/>
    </source>
</evidence>
<name>A0ABY8CHN4_9ARCH</name>
<dbReference type="EMBL" id="CP104395">
    <property type="protein sequence ID" value="WEL19403.1"/>
    <property type="molecule type" value="Genomic_DNA"/>
</dbReference>
<evidence type="ECO:0000313" key="3">
    <source>
        <dbReference type="Proteomes" id="UP001218034"/>
    </source>
</evidence>
<evidence type="ECO:0000256" key="1">
    <source>
        <dbReference type="SAM" id="MobiDB-lite"/>
    </source>
</evidence>
<reference evidence="2 3" key="1">
    <citation type="submission" date="2022-09" db="EMBL/GenBank/DDBJ databases">
        <title>Xylan utilization by haloarchaea-nanohaloarchaea associations.</title>
        <authorList>
            <person name="Yakimov M."/>
        </authorList>
    </citation>
    <scope>NUCLEOTIDE SEQUENCE [LARGE SCALE GENOMIC DNA]</scope>
    <source>
        <strain evidence="2 3">SVXNc</strain>
    </source>
</reference>